<dbReference type="AlphaFoldDB" id="A0A1U7N5M0"/>
<dbReference type="Proteomes" id="UP000186657">
    <property type="component" value="Unassembled WGS sequence"/>
</dbReference>
<comment type="caution">
    <text evidence="2">The sequence shown here is derived from an EMBL/GenBank/DDBJ whole genome shotgun (WGS) entry which is preliminary data.</text>
</comment>
<evidence type="ECO:0000313" key="2">
    <source>
        <dbReference type="EMBL" id="OLT61231.1"/>
    </source>
</evidence>
<organism evidence="2 3">
    <name type="scientific">Moorena bouillonii PNG</name>
    <dbReference type="NCBI Taxonomy" id="568701"/>
    <lineage>
        <taxon>Bacteria</taxon>
        <taxon>Bacillati</taxon>
        <taxon>Cyanobacteriota</taxon>
        <taxon>Cyanophyceae</taxon>
        <taxon>Coleofasciculales</taxon>
        <taxon>Coleofasciculaceae</taxon>
        <taxon>Moorena</taxon>
    </lineage>
</organism>
<accession>A0A1U7N5M0</accession>
<protein>
    <recommendedName>
        <fullName evidence="1">Glycosyltransferase subfamily 4-like N-terminal domain-containing protein</fullName>
    </recommendedName>
</protein>
<dbReference type="Pfam" id="PF13439">
    <property type="entry name" value="Glyco_transf_4"/>
    <property type="match status" value="1"/>
</dbReference>
<gene>
    <name evidence="2" type="ORF">BJP37_21635</name>
</gene>
<sequence length="405" mass="45562">MISSERTSKITFDLPRLLYIGDVPVESTVAGSALLYRLLQNYPTEQLYIVESNIAKYNPDKRLPNVTYKTIPLGSRRLLHSRFVEAYTSYLFLTAKWRSQQLVKVISTFKPNAILTVAHGLSWLTAAALARRFKVPLHLIIHDDLPSYIPVVPWFKNAFNRKFGNIYQQAQSRFCVSPYMVESYQKRYGVTGSVIFPSRAADIYEFDCPPKKNNSSSNSLVFAYAGSVNSQGQADTLISLASVLEILGGRLIIYSALTQESAKKIGLSHQNIDMRSLIPYKKLVSTLREEADVLFLPMNFDSDRKSNMQLCFPSKLTDYTATGLPLLVWGPHYCSAVRWAKDNPGVAEVVDQENLEALAIAVKKLTQDAEYCFTLGQNAINIGCEYFSHARVTSKFYDALEITIS</sequence>
<dbReference type="SUPFAM" id="SSF53756">
    <property type="entry name" value="UDP-Glycosyltransferase/glycogen phosphorylase"/>
    <property type="match status" value="1"/>
</dbReference>
<keyword evidence="3" id="KW-1185">Reference proteome</keyword>
<reference evidence="2 3" key="1">
    <citation type="submission" date="2016-10" db="EMBL/GenBank/DDBJ databases">
        <title>Comparative genomics uncovers the prolific and rare metabolic potential of the cyanobacterial genus Moorea.</title>
        <authorList>
            <person name="Leao T."/>
            <person name="Castelao G."/>
            <person name="Korobeynikov A."/>
            <person name="Monroe E.A."/>
            <person name="Podell S."/>
            <person name="Glukhov E."/>
            <person name="Allen E."/>
            <person name="Gerwick W.H."/>
            <person name="Gerwick L."/>
        </authorList>
    </citation>
    <scope>NUCLEOTIDE SEQUENCE [LARGE SCALE GENOMIC DNA]</scope>
    <source>
        <strain evidence="2 3">PNG5-198</strain>
    </source>
</reference>
<name>A0A1U7N5M0_9CYAN</name>
<evidence type="ECO:0000313" key="3">
    <source>
        <dbReference type="Proteomes" id="UP000186657"/>
    </source>
</evidence>
<evidence type="ECO:0000259" key="1">
    <source>
        <dbReference type="Pfam" id="PF13439"/>
    </source>
</evidence>
<dbReference type="Gene3D" id="3.40.50.2000">
    <property type="entry name" value="Glycogen Phosphorylase B"/>
    <property type="match status" value="2"/>
</dbReference>
<dbReference type="InterPro" id="IPR028098">
    <property type="entry name" value="Glyco_trans_4-like_N"/>
</dbReference>
<proteinExistence type="predicted"/>
<dbReference type="EMBL" id="MKZS01000001">
    <property type="protein sequence ID" value="OLT61231.1"/>
    <property type="molecule type" value="Genomic_DNA"/>
</dbReference>
<feature type="domain" description="Glycosyltransferase subfamily 4-like N-terminal" evidence="1">
    <location>
        <begin position="91"/>
        <end position="192"/>
    </location>
</feature>